<dbReference type="EMBL" id="CATOUU010000279">
    <property type="protein sequence ID" value="CAI9923231.1"/>
    <property type="molecule type" value="Genomic_DNA"/>
</dbReference>
<keyword evidence="1" id="KW-0472">Membrane</keyword>
<reference evidence="2" key="1">
    <citation type="submission" date="2023-06" db="EMBL/GenBank/DDBJ databases">
        <authorList>
            <person name="Kurt Z."/>
        </authorList>
    </citation>
    <scope>NUCLEOTIDE SEQUENCE</scope>
</reference>
<dbReference type="Proteomes" id="UP001642409">
    <property type="component" value="Unassembled WGS sequence"/>
</dbReference>
<organism evidence="2">
    <name type="scientific">Hexamita inflata</name>
    <dbReference type="NCBI Taxonomy" id="28002"/>
    <lineage>
        <taxon>Eukaryota</taxon>
        <taxon>Metamonada</taxon>
        <taxon>Diplomonadida</taxon>
        <taxon>Hexamitidae</taxon>
        <taxon>Hexamitinae</taxon>
        <taxon>Hexamita</taxon>
    </lineage>
</organism>
<sequence>MNGAQQKICYQMLHNDYTAYYAPSVYNLDIIFYKQGKLVYLVKAYHCEPVYSCWNSGLVVVMQNSISLQLERNYYCDNYYKYYDYSNVTLVLEIYNENYELQQKYQKYVQPINSSNINIFNYSCQEINCSKINSSSIIDFYLYDSFYWEKIELTKIQFYNKHSIKQVSVISGSILIFIVLVLVYFKFKQSIQVIQDYQGCQTVKKLSKQQYLMNQLINMVQNQ</sequence>
<dbReference type="AlphaFoldDB" id="A0AA86TNS8"/>
<evidence type="ECO:0000313" key="2">
    <source>
        <dbReference type="EMBL" id="CAI9923231.1"/>
    </source>
</evidence>
<accession>A0AA86TNS8</accession>
<evidence type="ECO:0000256" key="1">
    <source>
        <dbReference type="SAM" id="Phobius"/>
    </source>
</evidence>
<comment type="caution">
    <text evidence="2">The sequence shown here is derived from an EMBL/GenBank/DDBJ whole genome shotgun (WGS) entry which is preliminary data.</text>
</comment>
<dbReference type="EMBL" id="CAXDID020000012">
    <property type="protein sequence ID" value="CAL5980377.1"/>
    <property type="molecule type" value="Genomic_DNA"/>
</dbReference>
<evidence type="ECO:0000313" key="3">
    <source>
        <dbReference type="EMBL" id="CAL5980377.1"/>
    </source>
</evidence>
<evidence type="ECO:0000313" key="4">
    <source>
        <dbReference type="Proteomes" id="UP001642409"/>
    </source>
</evidence>
<gene>
    <name evidence="2" type="ORF">HINF_LOCUS10876</name>
    <name evidence="3" type="ORF">HINF_LOCUS6142</name>
</gene>
<keyword evidence="1" id="KW-1133">Transmembrane helix</keyword>
<feature type="transmembrane region" description="Helical" evidence="1">
    <location>
        <begin position="167"/>
        <end position="185"/>
    </location>
</feature>
<protein>
    <submittedName>
        <fullName evidence="3">Hypothetical_protein</fullName>
    </submittedName>
</protein>
<proteinExistence type="predicted"/>
<keyword evidence="4" id="KW-1185">Reference proteome</keyword>
<keyword evidence="1" id="KW-0812">Transmembrane</keyword>
<reference evidence="3 4" key="2">
    <citation type="submission" date="2024-07" db="EMBL/GenBank/DDBJ databases">
        <authorList>
            <person name="Akdeniz Z."/>
        </authorList>
    </citation>
    <scope>NUCLEOTIDE SEQUENCE [LARGE SCALE GENOMIC DNA]</scope>
</reference>
<name>A0AA86TNS8_9EUKA</name>